<feature type="compositionally biased region" description="Polar residues" evidence="1">
    <location>
        <begin position="146"/>
        <end position="162"/>
    </location>
</feature>
<feature type="signal peptide" evidence="2">
    <location>
        <begin position="1"/>
        <end position="20"/>
    </location>
</feature>
<dbReference type="Proteomes" id="UP000717515">
    <property type="component" value="Unassembled WGS sequence"/>
</dbReference>
<dbReference type="PANTHER" id="PTHR37049:SF4">
    <property type="entry name" value="RHODANESE DOMAIN-CONTAINING PROTEIN"/>
    <property type="match status" value="1"/>
</dbReference>
<evidence type="ECO:0000256" key="2">
    <source>
        <dbReference type="SAM" id="SignalP"/>
    </source>
</evidence>
<proteinExistence type="predicted"/>
<evidence type="ECO:0000313" key="3">
    <source>
        <dbReference type="EMBL" id="KAG9323205.1"/>
    </source>
</evidence>
<dbReference type="InterPro" id="IPR029045">
    <property type="entry name" value="ClpP/crotonase-like_dom_sf"/>
</dbReference>
<feature type="region of interest" description="Disordered" evidence="1">
    <location>
        <begin position="144"/>
        <end position="166"/>
    </location>
</feature>
<accession>A0A9P8A5K7</accession>
<feature type="compositionally biased region" description="Low complexity" evidence="1">
    <location>
        <begin position="276"/>
        <end position="332"/>
    </location>
</feature>
<name>A0A9P8A5K7_MORAP</name>
<organism evidence="3 4">
    <name type="scientific">Mortierella alpina</name>
    <name type="common">Oleaginous fungus</name>
    <name type="synonym">Mortierella renispora</name>
    <dbReference type="NCBI Taxonomy" id="64518"/>
    <lineage>
        <taxon>Eukaryota</taxon>
        <taxon>Fungi</taxon>
        <taxon>Fungi incertae sedis</taxon>
        <taxon>Mucoromycota</taxon>
        <taxon>Mortierellomycotina</taxon>
        <taxon>Mortierellomycetes</taxon>
        <taxon>Mortierellales</taxon>
        <taxon>Mortierellaceae</taxon>
        <taxon>Mortierella</taxon>
    </lineage>
</organism>
<comment type="caution">
    <text evidence="3">The sequence shown here is derived from an EMBL/GenBank/DDBJ whole genome shotgun (WGS) entry which is preliminary data.</text>
</comment>
<reference evidence="3" key="1">
    <citation type="submission" date="2021-07" db="EMBL/GenBank/DDBJ databases">
        <title>Draft genome of Mortierella alpina, strain LL118, isolated from an aspen leaf litter sample.</title>
        <authorList>
            <person name="Yang S."/>
            <person name="Vinatzer B.A."/>
        </authorList>
    </citation>
    <scope>NUCLEOTIDE SEQUENCE</scope>
    <source>
        <strain evidence="3">LL118</strain>
    </source>
</reference>
<dbReference type="PANTHER" id="PTHR37049">
    <property type="entry name" value="PEPTIDASE S41 FAMILY PROTEIN"/>
    <property type="match status" value="1"/>
</dbReference>
<evidence type="ECO:0000313" key="4">
    <source>
        <dbReference type="Proteomes" id="UP000717515"/>
    </source>
</evidence>
<feature type="region of interest" description="Disordered" evidence="1">
    <location>
        <begin position="59"/>
        <end position="89"/>
    </location>
</feature>
<evidence type="ECO:0000256" key="1">
    <source>
        <dbReference type="SAM" id="MobiDB-lite"/>
    </source>
</evidence>
<dbReference type="EMBL" id="JAIFTL010000111">
    <property type="protein sequence ID" value="KAG9323205.1"/>
    <property type="molecule type" value="Genomic_DNA"/>
</dbReference>
<keyword evidence="2" id="KW-0732">Signal</keyword>
<dbReference type="InterPro" id="IPR052766">
    <property type="entry name" value="S41A_metabolite_peptidase"/>
</dbReference>
<feature type="chain" id="PRO_5040299411" description="Tail specific protease domain-containing protein" evidence="2">
    <location>
        <begin position="21"/>
        <end position="987"/>
    </location>
</feature>
<protein>
    <recommendedName>
        <fullName evidence="5">Tail specific protease domain-containing protein</fullName>
    </recommendedName>
</protein>
<feature type="region of interest" description="Disordered" evidence="1">
    <location>
        <begin position="256"/>
        <end position="332"/>
    </location>
</feature>
<gene>
    <name evidence="3" type="ORF">KVV02_002994</name>
</gene>
<dbReference type="AlphaFoldDB" id="A0A9P8A5K7"/>
<evidence type="ECO:0008006" key="5">
    <source>
        <dbReference type="Google" id="ProtNLM"/>
    </source>
</evidence>
<sequence>MKVNVILSLALTIAAVCANAAPSHTCDDDIQKSLATDLLEIESQTQKRSVNTDWSNYCQKHGHSQHAHKKHKKHGHHHKKQGHRRKKHWHHNKKYFHKHRKECHNHPQPPEDDRCTTVEAARPSAEISSSEIETPAILTLMPPSPSATEAETPLKSSTNAPVYTSPHESLHTSAASVMIVSSSLPALISPRPVLIEQPSTSTDAGVILPSAITNPGGIVSATPTVAAYTGESPSENVEATTSTAAVFAASSPTIAESTPSVETTPATIEQPVTKPSVTSTASTAVESTADILTTTESTTITEPSTTAELTTTADSTTLPSSTTVISSTTTTTTPTPVSTACADLAAQGVDSSSTLEYQTVLDCYRSLQFDPAVANSILSTLDSLLGNIYAFLDMALVEYGGALAGASAGGFNATSAAVFKAAAGEPFKTPAVDLKAGLQKIRSTQWTGDYDFTMALTYLLFSVHDAHLAYLSDCYMVASFSQPVYLYAPVENGAQSVKIYMADYSNPNVPQQSFENCVVTTIDGLPALNTIQSFADRSSSSSKDPGVRLNDVLINHSWSQSWGLHPGGFAQRWEVPAKATMDYTIQCGSEEPLSFSVPWKVTPSSKFLFGQFTDAKSFWNTQCLASFTSTDDRSGESQVTLPPTVTLFKERGTVTVPKSRYNYHAYAEDPIKNATLQASTHTSAFYMLNDLPSASIPHKVCVAVIASEVDLTTNKNPETSEYEAFAAGVFGLADQGCTKLIFDMTNNGGGSVDFAYFINQLFFPADEPYFVLDIRSTPFVEKVATVAGTSNVASSFDARDYIDLVTEQQYDDESMFLAGVNYTRGGVTEKYSQKCRLSYSLLPDSLKRALPWKASDMAIITNGNCGSSGSLIATRFGAIHGVKTYAIGGIYNTPLSYFSFPGGFVKNNKDVVDNLKAIGFQSADAPTQFPVKASGTFTMGEVYALRNGTVPLEYDTQYFPAQVHLDQEALYLRQPDAAWFKVAADIV</sequence>
<dbReference type="SUPFAM" id="SSF52096">
    <property type="entry name" value="ClpP/crotonase"/>
    <property type="match status" value="1"/>
</dbReference>
<feature type="compositionally biased region" description="Basic residues" evidence="1">
    <location>
        <begin position="60"/>
        <end position="89"/>
    </location>
</feature>
<feature type="compositionally biased region" description="Polar residues" evidence="1">
    <location>
        <begin position="256"/>
        <end position="267"/>
    </location>
</feature>
<dbReference type="Gene3D" id="3.90.226.10">
    <property type="entry name" value="2-enoyl-CoA Hydratase, Chain A, domain 1"/>
    <property type="match status" value="1"/>
</dbReference>